<gene>
    <name evidence="3" type="ORF">TMPK1_39030</name>
</gene>
<dbReference type="RefSeq" id="WP_420245253.1">
    <property type="nucleotide sequence ID" value="NZ_BOPV01000001.1"/>
</dbReference>
<dbReference type="Gene3D" id="3.40.640.10">
    <property type="entry name" value="Type I PLP-dependent aspartate aminotransferase-like (Major domain)"/>
    <property type="match status" value="1"/>
</dbReference>
<keyword evidence="1" id="KW-0663">Pyridoxal phosphate</keyword>
<dbReference type="PANTHER" id="PTHR43586">
    <property type="entry name" value="CYSTEINE DESULFURASE"/>
    <property type="match status" value="1"/>
</dbReference>
<dbReference type="InterPro" id="IPR015424">
    <property type="entry name" value="PyrdxlP-dep_Trfase"/>
</dbReference>
<reference evidence="3" key="1">
    <citation type="submission" date="2021-02" db="EMBL/GenBank/DDBJ databases">
        <title>Genome sequence of Rhodospirillales sp. strain TMPK1 isolated from soil.</title>
        <authorList>
            <person name="Nakai R."/>
            <person name="Kusada H."/>
            <person name="Tamaki H."/>
        </authorList>
    </citation>
    <scope>NUCLEOTIDE SEQUENCE</scope>
    <source>
        <strain evidence="3">TMPK1</strain>
    </source>
</reference>
<dbReference type="InterPro" id="IPR015422">
    <property type="entry name" value="PyrdxlP-dep_Trfase_small"/>
</dbReference>
<feature type="domain" description="Aminotransferase class V" evidence="2">
    <location>
        <begin position="87"/>
        <end position="365"/>
    </location>
</feature>
<comment type="caution">
    <text evidence="3">The sequence shown here is derived from an EMBL/GenBank/DDBJ whole genome shotgun (WGS) entry which is preliminary data.</text>
</comment>
<evidence type="ECO:0000313" key="4">
    <source>
        <dbReference type="Proteomes" id="UP000681075"/>
    </source>
</evidence>
<evidence type="ECO:0000313" key="3">
    <source>
        <dbReference type="EMBL" id="GIL41666.1"/>
    </source>
</evidence>
<sequence>MQLSRRAALLGAGSIPLFDKAALAAAPTSITFPAKAEFAPMKGTYLDSGSQHPLPLGAQRSVEAYFKSKSLDASAPEFGLGAKRKSVLERFAKLINADPNEVCFAPSTTAGENLVVQALDLPAKRGRVVTDALHFFGSFFLYQELARQGVDVVMLRPNANSEITVDQYEKAITKDTRFVALSLVSTINGYEQDLKKICDIAHARGALVYADIIHAVGAVPVDVKASGVDFAACATYKWLMGEMGLGFLYARADALPKIKRPWYGYHQIAKFETHVYPFDPPGDLISDSTPSNDATGYFEMGTSANAVIAILDWSLDFLLNAGVERIMQYRQPMLDRLQGELRKRGMQPMTPLGSRTPLVAFALENARALQPKLKAANVEITLSRNRFRFSPSVFNDMNDIERALDALKAT</sequence>
<evidence type="ECO:0000259" key="2">
    <source>
        <dbReference type="Pfam" id="PF00266"/>
    </source>
</evidence>
<dbReference type="AlphaFoldDB" id="A0A8S8XKK9"/>
<dbReference type="PANTHER" id="PTHR43586:SF8">
    <property type="entry name" value="CYSTEINE DESULFURASE 1, CHLOROPLASTIC"/>
    <property type="match status" value="1"/>
</dbReference>
<name>A0A8S8XKK9_9PROT</name>
<accession>A0A8S8XKK9</accession>
<keyword evidence="4" id="KW-1185">Reference proteome</keyword>
<evidence type="ECO:0000256" key="1">
    <source>
        <dbReference type="ARBA" id="ARBA00022898"/>
    </source>
</evidence>
<dbReference type="Proteomes" id="UP000681075">
    <property type="component" value="Unassembled WGS sequence"/>
</dbReference>
<dbReference type="Gene3D" id="3.90.1150.10">
    <property type="entry name" value="Aspartate Aminotransferase, domain 1"/>
    <property type="match status" value="1"/>
</dbReference>
<dbReference type="InterPro" id="IPR000192">
    <property type="entry name" value="Aminotrans_V_dom"/>
</dbReference>
<dbReference type="EMBL" id="BOPV01000001">
    <property type="protein sequence ID" value="GIL41666.1"/>
    <property type="molecule type" value="Genomic_DNA"/>
</dbReference>
<organism evidence="3 4">
    <name type="scientific">Roseiterribacter gracilis</name>
    <dbReference type="NCBI Taxonomy" id="2812848"/>
    <lineage>
        <taxon>Bacteria</taxon>
        <taxon>Pseudomonadati</taxon>
        <taxon>Pseudomonadota</taxon>
        <taxon>Alphaproteobacteria</taxon>
        <taxon>Rhodospirillales</taxon>
        <taxon>Roseiterribacteraceae</taxon>
        <taxon>Roseiterribacter</taxon>
    </lineage>
</organism>
<dbReference type="SUPFAM" id="SSF53383">
    <property type="entry name" value="PLP-dependent transferases"/>
    <property type="match status" value="1"/>
</dbReference>
<dbReference type="Pfam" id="PF00266">
    <property type="entry name" value="Aminotran_5"/>
    <property type="match status" value="1"/>
</dbReference>
<proteinExistence type="predicted"/>
<protein>
    <submittedName>
        <fullName evidence="3">Cysteine desulfurase</fullName>
    </submittedName>
</protein>
<dbReference type="InterPro" id="IPR015421">
    <property type="entry name" value="PyrdxlP-dep_Trfase_major"/>
</dbReference>